<dbReference type="PRINTS" id="PR00018">
    <property type="entry name" value="KRINGLE"/>
</dbReference>
<dbReference type="Pfam" id="PF00051">
    <property type="entry name" value="Kringle"/>
    <property type="match status" value="4"/>
</dbReference>
<dbReference type="SUPFAM" id="SSF57535">
    <property type="entry name" value="Complement control module/SCR domain"/>
    <property type="match status" value="3"/>
</dbReference>
<comment type="caution">
    <text evidence="3">Lacks conserved residue(s) required for the propagation of feature annotation.</text>
</comment>
<dbReference type="CDD" id="cd00033">
    <property type="entry name" value="CCP"/>
    <property type="match status" value="2"/>
</dbReference>
<dbReference type="InterPro" id="IPR013806">
    <property type="entry name" value="Kringle-like"/>
</dbReference>
<dbReference type="InterPro" id="IPR038178">
    <property type="entry name" value="Kringle_sf"/>
</dbReference>
<accession>A0ABD0JLJ0</accession>
<feature type="region of interest" description="Disordered" evidence="5">
    <location>
        <begin position="1054"/>
        <end position="1220"/>
    </location>
</feature>
<feature type="domain" description="Kringle" evidence="6">
    <location>
        <begin position="379"/>
        <end position="458"/>
    </location>
</feature>
<keyword evidence="1 3" id="KW-0420">Kringle</keyword>
<dbReference type="Gene3D" id="2.10.70.10">
    <property type="entry name" value="Complement Module, domain 1"/>
    <property type="match status" value="2"/>
</dbReference>
<proteinExistence type="predicted"/>
<dbReference type="InterPro" id="IPR000436">
    <property type="entry name" value="Sushi_SCR_CCP_dom"/>
</dbReference>
<evidence type="ECO:0000256" key="3">
    <source>
        <dbReference type="PROSITE-ProRule" id="PRU00121"/>
    </source>
</evidence>
<dbReference type="Proteomes" id="UP001519460">
    <property type="component" value="Unassembled WGS sequence"/>
</dbReference>
<feature type="compositionally biased region" description="Polar residues" evidence="5">
    <location>
        <begin position="1181"/>
        <end position="1191"/>
    </location>
</feature>
<keyword evidence="4" id="KW-0768">Sushi</keyword>
<evidence type="ECO:0000313" key="8">
    <source>
        <dbReference type="EMBL" id="KAK7475704.1"/>
    </source>
</evidence>
<sequence>MRHNYCRNPGRSQSSLWCYTNKSGSSYGHCSVPQCPTGLLHFHESDEAIPSLEYCYNPETHGPSSFNQTREAFQKFCNDTVLASCYTGSYMAAVSIVCDVCGPPPKVARMKSPDGVYRANDSATYTCDDDFYPISDGPTTITCRSDLTWTDFPEQSLRCEKWENFAREKKVSSQENTNPPTPNELTDDSVTSCVDLTSGMYKLHLGPKVEVGMLTLHFDNGSLSLPHSMSATVVMETGAPKNCSEVNISTLTTMTCPQYPVGKEVQILIESDDSSHFRLCEWRVFGRNRDGGRAFECLQSNNGLDYKGNVNFTATGRTCLSWDAAPTILSADLFPDASLADVGNKCRNPIGYVRDGPWCFINNTDADWELCVIRQCSEWCYFNGGLFDYAGEMNTTSKGTCLAWPNDTDKGLIRAQDFSDNSMDHNFCRNPDRSEARPWCYVNDACKERVKCTKVQSCGAVVIRGGQAVAVAAWVKECYNPSTRSITTFNTSETAYKEECLSVMQSAVTATCFGNDTLSGNPVAVNIECETCLYPRPVPGLFVDGSRPYEVGSNALYKCPRGQVIGNITCVAAGNWSEVNFTLSDCYGTCPPPPDLPRLTAPNVLYKAGQSVTYTCRDGLYPIGGDTTVTCILDEVQNASVWSNIPEEGLQCEDLSAESILGSVHVDVLKNQSAKFCGETSDLNNITYITCTRAPVGNGVRIQLSHDSGDSANFSLCEIRVFGRRFRAASKDALQCLRSPRGLAYKGGINFTSSGRTCLRWDSPDTTNISASKFPDATIRQAGNKCRNPSDVRYRPWCFFNTTDPKWEYCHVPLCDDSCQERSGLIEYSGHMNVTVNQLPCLPWTVSTTGEIRGNSNLKSSHFPNGETDHNYCRNPDRSESGPWCFTSANETENCSVSECATTISFHHEVLKPAVEACYNPATNQTSNFSESRAAYQAICPTIPNLNVTTFCYLNTSAADNSTKIDMVAILMRCDEKRKKKYPLIPCNCDVAKNLKELTPQKAQERAEQFKKDLQLDDKTLAKAKRRKISAKNMKAAHKYCLGMESRTDTLRRIASGRRRRRRENQGQVSVIEEQSPGNDDAAQASVLNKDETADNMSITRRRVQKPGPSAAPREDARPSGLPAWASIEEPGPSRPRDDLNQDPFPHARIPPSTVPGRPRPDDSSDDSSDDGPMMCRARASLQQKPKTTTVVVDLEMLPRRTQLREQTTPDSPEEPESYI</sequence>
<dbReference type="InterPro" id="IPR050759">
    <property type="entry name" value="Serine_protease_kringle"/>
</dbReference>
<feature type="region of interest" description="Disordered" evidence="5">
    <location>
        <begin position="168"/>
        <end position="189"/>
    </location>
</feature>
<dbReference type="PROSITE" id="PS50923">
    <property type="entry name" value="SUSHI"/>
    <property type="match status" value="2"/>
</dbReference>
<dbReference type="SUPFAM" id="SSF57440">
    <property type="entry name" value="Kringle-like"/>
    <property type="match status" value="5"/>
</dbReference>
<reference evidence="8 9" key="1">
    <citation type="journal article" date="2023" name="Sci. Data">
        <title>Genome assembly of the Korean intertidal mud-creeper Batillaria attramentaria.</title>
        <authorList>
            <person name="Patra A.K."/>
            <person name="Ho P.T."/>
            <person name="Jun S."/>
            <person name="Lee S.J."/>
            <person name="Kim Y."/>
            <person name="Won Y.J."/>
        </authorList>
    </citation>
    <scope>NUCLEOTIDE SEQUENCE [LARGE SCALE GENOMIC DNA]</scope>
    <source>
        <strain evidence="8">Wonlab-2016</strain>
    </source>
</reference>
<dbReference type="InterPro" id="IPR035976">
    <property type="entry name" value="Sushi/SCR/CCP_sf"/>
</dbReference>
<feature type="domain" description="Kringle" evidence="6">
    <location>
        <begin position="302"/>
        <end position="376"/>
    </location>
</feature>
<dbReference type="PROSITE" id="PS00021">
    <property type="entry name" value="KRINGLE_1"/>
    <property type="match status" value="3"/>
</dbReference>
<comment type="caution">
    <text evidence="8">The sequence shown here is derived from an EMBL/GenBank/DDBJ whole genome shotgun (WGS) entry which is preliminary data.</text>
</comment>
<evidence type="ECO:0000256" key="2">
    <source>
        <dbReference type="ARBA" id="ARBA00023157"/>
    </source>
</evidence>
<feature type="domain" description="Sushi" evidence="7">
    <location>
        <begin position="99"/>
        <end position="161"/>
    </location>
</feature>
<feature type="domain" description="Kringle" evidence="6">
    <location>
        <begin position="1"/>
        <end position="35"/>
    </location>
</feature>
<evidence type="ECO:0000259" key="7">
    <source>
        <dbReference type="PROSITE" id="PS50923"/>
    </source>
</evidence>
<feature type="domain" description="Sushi" evidence="7">
    <location>
        <begin position="588"/>
        <end position="654"/>
    </location>
</feature>
<dbReference type="SMART" id="SM00032">
    <property type="entry name" value="CCP"/>
    <property type="match status" value="3"/>
</dbReference>
<dbReference type="EMBL" id="JACVVK020000397">
    <property type="protein sequence ID" value="KAK7475704.1"/>
    <property type="molecule type" value="Genomic_DNA"/>
</dbReference>
<dbReference type="InterPro" id="IPR018056">
    <property type="entry name" value="Kringle_CS"/>
</dbReference>
<dbReference type="PROSITE" id="PS50070">
    <property type="entry name" value="KRINGLE_2"/>
    <property type="match status" value="5"/>
</dbReference>
<dbReference type="AlphaFoldDB" id="A0ABD0JLJ0"/>
<evidence type="ECO:0000259" key="6">
    <source>
        <dbReference type="PROSITE" id="PS50070"/>
    </source>
</evidence>
<name>A0ABD0JLJ0_9CAEN</name>
<feature type="disulfide bond" evidence="3">
    <location>
        <begin position="401"/>
        <end position="440"/>
    </location>
</feature>
<organism evidence="8 9">
    <name type="scientific">Batillaria attramentaria</name>
    <dbReference type="NCBI Taxonomy" id="370345"/>
    <lineage>
        <taxon>Eukaryota</taxon>
        <taxon>Metazoa</taxon>
        <taxon>Spiralia</taxon>
        <taxon>Lophotrochozoa</taxon>
        <taxon>Mollusca</taxon>
        <taxon>Gastropoda</taxon>
        <taxon>Caenogastropoda</taxon>
        <taxon>Sorbeoconcha</taxon>
        <taxon>Cerithioidea</taxon>
        <taxon>Batillariidae</taxon>
        <taxon>Batillaria</taxon>
    </lineage>
</organism>
<dbReference type="Pfam" id="PF00084">
    <property type="entry name" value="Sushi"/>
    <property type="match status" value="2"/>
</dbReference>
<dbReference type="Gene3D" id="2.40.20.10">
    <property type="entry name" value="Plasminogen Kringle 4"/>
    <property type="match status" value="5"/>
</dbReference>
<dbReference type="SMART" id="SM00130">
    <property type="entry name" value="KR"/>
    <property type="match status" value="4"/>
</dbReference>
<feature type="domain" description="Kringle" evidence="6">
    <location>
        <begin position="828"/>
        <end position="900"/>
    </location>
</feature>
<evidence type="ECO:0000256" key="4">
    <source>
        <dbReference type="PROSITE-ProRule" id="PRU00302"/>
    </source>
</evidence>
<dbReference type="PANTHER" id="PTHR24261:SF7">
    <property type="entry name" value="KRINGLE DOMAIN-CONTAINING PROTEIN"/>
    <property type="match status" value="1"/>
</dbReference>
<evidence type="ECO:0000313" key="9">
    <source>
        <dbReference type="Proteomes" id="UP001519460"/>
    </source>
</evidence>
<gene>
    <name evidence="8" type="ORF">BaRGS_00033075</name>
</gene>
<keyword evidence="9" id="KW-1185">Reference proteome</keyword>
<evidence type="ECO:0000256" key="5">
    <source>
        <dbReference type="SAM" id="MobiDB-lite"/>
    </source>
</evidence>
<keyword evidence="2 3" id="KW-1015">Disulfide bond</keyword>
<evidence type="ECO:0000256" key="1">
    <source>
        <dbReference type="ARBA" id="ARBA00022572"/>
    </source>
</evidence>
<dbReference type="InterPro" id="IPR000001">
    <property type="entry name" value="Kringle"/>
</dbReference>
<feature type="domain" description="Kringle" evidence="6">
    <location>
        <begin position="741"/>
        <end position="815"/>
    </location>
</feature>
<dbReference type="PANTHER" id="PTHR24261">
    <property type="entry name" value="PLASMINOGEN-RELATED"/>
    <property type="match status" value="1"/>
</dbReference>
<protein>
    <submittedName>
        <fullName evidence="8">Uncharacterized protein</fullName>
    </submittedName>
</protein>